<feature type="chain" id="PRO_5046786518" description="SMP-30/Gluconolactonase/LRE-like region domain-containing protein" evidence="1">
    <location>
        <begin position="21"/>
        <end position="422"/>
    </location>
</feature>
<evidence type="ECO:0000313" key="3">
    <source>
        <dbReference type="Proteomes" id="UP001168552"/>
    </source>
</evidence>
<gene>
    <name evidence="2" type="ORF">QWY31_02335</name>
</gene>
<evidence type="ECO:0000313" key="2">
    <source>
        <dbReference type="EMBL" id="MDN4164319.1"/>
    </source>
</evidence>
<feature type="signal peptide" evidence="1">
    <location>
        <begin position="1"/>
        <end position="20"/>
    </location>
</feature>
<dbReference type="SUPFAM" id="SSF63825">
    <property type="entry name" value="YWTD domain"/>
    <property type="match status" value="1"/>
</dbReference>
<organism evidence="2 3">
    <name type="scientific">Shiella aurantiaca</name>
    <dbReference type="NCBI Taxonomy" id="3058365"/>
    <lineage>
        <taxon>Bacteria</taxon>
        <taxon>Pseudomonadati</taxon>
        <taxon>Bacteroidota</taxon>
        <taxon>Cytophagia</taxon>
        <taxon>Cytophagales</taxon>
        <taxon>Shiellaceae</taxon>
        <taxon>Shiella</taxon>
    </lineage>
</organism>
<accession>A0ABT8F252</accession>
<proteinExistence type="predicted"/>
<reference evidence="2" key="1">
    <citation type="submission" date="2023-06" db="EMBL/GenBank/DDBJ databases">
        <title>Cytophagales bacterium Strain LB-30, isolated from soil.</title>
        <authorList>
            <person name="Liu B."/>
        </authorList>
    </citation>
    <scope>NUCLEOTIDE SEQUENCE</scope>
    <source>
        <strain evidence="2">LB-30</strain>
    </source>
</reference>
<keyword evidence="3" id="KW-1185">Reference proteome</keyword>
<dbReference type="EMBL" id="JAUHJS010000001">
    <property type="protein sequence ID" value="MDN4164319.1"/>
    <property type="molecule type" value="Genomic_DNA"/>
</dbReference>
<name>A0ABT8F252_9BACT</name>
<dbReference type="Proteomes" id="UP001168552">
    <property type="component" value="Unassembled WGS sequence"/>
</dbReference>
<comment type="caution">
    <text evidence="2">The sequence shown here is derived from an EMBL/GenBank/DDBJ whole genome shotgun (WGS) entry which is preliminary data.</text>
</comment>
<dbReference type="InterPro" id="IPR011042">
    <property type="entry name" value="6-blade_b-propeller_TolB-like"/>
</dbReference>
<dbReference type="RefSeq" id="WP_320002845.1">
    <property type="nucleotide sequence ID" value="NZ_JAUHJS010000001.1"/>
</dbReference>
<keyword evidence="1" id="KW-0732">Signal</keyword>
<sequence>MKNLYPILLLLACLSGSVQAQNPLNEYYTKAQKAYETGDFRSYSLFMLKCDSIRPLHPVILQNLAGSYALSKQEEKAFETLYRLIRFKASPSLWEDADLASLKKSSAYAALQTEWQAEQAPILRSDTLFTMADSTAHLESVVFDTLTQRFFMGSVHHRMIYQRNAQGEISPFTQAHDSIMAILGIAIDYKRSLLWASSSATPEMRNYDKTLEGKSYILGFDLATGALRYRLEGPTESFHFFGDVLVDAQGTIWVSDSGSPILYRISNPEKGIETVSSTPALSIQGLALHPNGKYLYFSDYTSGVYIYHLGTQEIKRLPYNPQLYSMKGIDGLYFYDNQLIATHNGTDPMRVVAYQLNEEGTELIGRKVLENNHPAFFEPTLGMIHHDQLYFVANSAWRSYDKNGQPIPALLRRPLVFKMPLK</sequence>
<dbReference type="Gene3D" id="2.120.10.30">
    <property type="entry name" value="TolB, C-terminal domain"/>
    <property type="match status" value="1"/>
</dbReference>
<evidence type="ECO:0000256" key="1">
    <source>
        <dbReference type="SAM" id="SignalP"/>
    </source>
</evidence>
<evidence type="ECO:0008006" key="4">
    <source>
        <dbReference type="Google" id="ProtNLM"/>
    </source>
</evidence>
<protein>
    <recommendedName>
        <fullName evidence="4">SMP-30/Gluconolactonase/LRE-like region domain-containing protein</fullName>
    </recommendedName>
</protein>